<dbReference type="AlphaFoldDB" id="A0A0B6ZH74"/>
<organism evidence="1">
    <name type="scientific">Arion vulgaris</name>
    <dbReference type="NCBI Taxonomy" id="1028688"/>
    <lineage>
        <taxon>Eukaryota</taxon>
        <taxon>Metazoa</taxon>
        <taxon>Spiralia</taxon>
        <taxon>Lophotrochozoa</taxon>
        <taxon>Mollusca</taxon>
        <taxon>Gastropoda</taxon>
        <taxon>Heterobranchia</taxon>
        <taxon>Euthyneura</taxon>
        <taxon>Panpulmonata</taxon>
        <taxon>Eupulmonata</taxon>
        <taxon>Stylommatophora</taxon>
        <taxon>Helicina</taxon>
        <taxon>Arionoidea</taxon>
        <taxon>Arionidae</taxon>
        <taxon>Arion</taxon>
    </lineage>
</organism>
<accession>A0A0B6ZH74</accession>
<proteinExistence type="predicted"/>
<protein>
    <submittedName>
        <fullName evidence="1">Uncharacterized protein</fullName>
    </submittedName>
</protein>
<sequence>MSVKNIPHISAIGPRSSQCYLDHEESQRQQFPMFNKATEWFEIDSNDWMFACQKQTTVEKIAIVLE</sequence>
<name>A0A0B6ZH74_9EUPU</name>
<reference evidence="1" key="1">
    <citation type="submission" date="2014-12" db="EMBL/GenBank/DDBJ databases">
        <title>Insight into the proteome of Arion vulgaris.</title>
        <authorList>
            <person name="Aradska J."/>
            <person name="Bulat T."/>
            <person name="Smidak R."/>
            <person name="Sarate P."/>
            <person name="Gangsoo J."/>
            <person name="Sialana F."/>
            <person name="Bilban M."/>
            <person name="Lubec G."/>
        </authorList>
    </citation>
    <scope>NUCLEOTIDE SEQUENCE</scope>
    <source>
        <tissue evidence="1">Skin</tissue>
    </source>
</reference>
<gene>
    <name evidence="1" type="primary">ORF61301</name>
</gene>
<dbReference type="EMBL" id="HACG01020220">
    <property type="protein sequence ID" value="CEK67085.1"/>
    <property type="molecule type" value="Transcribed_RNA"/>
</dbReference>
<evidence type="ECO:0000313" key="1">
    <source>
        <dbReference type="EMBL" id="CEK67085.1"/>
    </source>
</evidence>